<comment type="similarity">
    <text evidence="2 6">Belongs to the 4-toluene sulfonate uptake permease (TSUP) (TC 2.A.102) family.</text>
</comment>
<keyword evidence="6" id="KW-1003">Cell membrane</keyword>
<feature type="transmembrane region" description="Helical" evidence="6">
    <location>
        <begin position="238"/>
        <end position="259"/>
    </location>
</feature>
<evidence type="ECO:0000256" key="6">
    <source>
        <dbReference type="RuleBase" id="RU363041"/>
    </source>
</evidence>
<evidence type="ECO:0000313" key="8">
    <source>
        <dbReference type="Proteomes" id="UP000243739"/>
    </source>
</evidence>
<evidence type="ECO:0000313" key="7">
    <source>
        <dbReference type="EMBL" id="OEF99458.1"/>
    </source>
</evidence>
<dbReference type="InterPro" id="IPR051598">
    <property type="entry name" value="TSUP/Inactive_protease-like"/>
</dbReference>
<gene>
    <name evidence="7" type="ORF">BHF71_09100</name>
</gene>
<feature type="transmembrane region" description="Helical" evidence="6">
    <location>
        <begin position="103"/>
        <end position="121"/>
    </location>
</feature>
<evidence type="ECO:0000256" key="3">
    <source>
        <dbReference type="ARBA" id="ARBA00022692"/>
    </source>
</evidence>
<accession>A0A1D2YUS0</accession>
<feature type="transmembrane region" description="Helical" evidence="6">
    <location>
        <begin position="47"/>
        <end position="65"/>
    </location>
</feature>
<dbReference type="Pfam" id="PF01925">
    <property type="entry name" value="TauE"/>
    <property type="match status" value="1"/>
</dbReference>
<dbReference type="PANTHER" id="PTHR43701:SF13">
    <property type="entry name" value="MEMBRANE TRANSPORTER PROTEIN YRKJ-RELATED"/>
    <property type="match status" value="1"/>
</dbReference>
<evidence type="ECO:0000256" key="4">
    <source>
        <dbReference type="ARBA" id="ARBA00022989"/>
    </source>
</evidence>
<feature type="transmembrane region" description="Helical" evidence="6">
    <location>
        <begin position="7"/>
        <end position="27"/>
    </location>
</feature>
<keyword evidence="3 6" id="KW-0812">Transmembrane</keyword>
<organism evidence="7 8">
    <name type="scientific">Vulcanibacillus modesticaldus</name>
    <dbReference type="NCBI Taxonomy" id="337097"/>
    <lineage>
        <taxon>Bacteria</taxon>
        <taxon>Bacillati</taxon>
        <taxon>Bacillota</taxon>
        <taxon>Bacilli</taxon>
        <taxon>Bacillales</taxon>
        <taxon>Bacillaceae</taxon>
        <taxon>Vulcanibacillus</taxon>
    </lineage>
</organism>
<dbReference type="RefSeq" id="WP_069656691.1">
    <property type="nucleotide sequence ID" value="NZ_MIJF01000023.1"/>
</dbReference>
<dbReference type="PANTHER" id="PTHR43701">
    <property type="entry name" value="MEMBRANE TRANSPORTER PROTEIN MJ0441-RELATED"/>
    <property type="match status" value="1"/>
</dbReference>
<dbReference type="AlphaFoldDB" id="A0A1D2YUS0"/>
<evidence type="ECO:0000256" key="1">
    <source>
        <dbReference type="ARBA" id="ARBA00004141"/>
    </source>
</evidence>
<dbReference type="EMBL" id="MIJF01000023">
    <property type="protein sequence ID" value="OEF99458.1"/>
    <property type="molecule type" value="Genomic_DNA"/>
</dbReference>
<dbReference type="InterPro" id="IPR002781">
    <property type="entry name" value="TM_pro_TauE-like"/>
</dbReference>
<sequence length="319" mass="34246">MLIFLSFTGLLVGILSGMLGIGGGILITPLLLYVPPLLGLPTLSMKAITGLTMVQGLAGSASGFVAHRRYHIINNRLIYWMGPVIVVTSFAGAHFSGFISDEVLMAIFAMMALIAALLMFISKKEKPLTMDAKEITFNRPLAVTIAATVGLLGGLVGQGGSFMIIPLLINVLGIPTKVALGSNLGIVLLSSIAGLSGKISSGLIEPLSALYLVVGVIIGSQLGGFLSHRLRNNTLKRILAAVIGLVSLRIWWTLLKPLVVSLVNSLPANIIILYTISIISLILWTVNTCLFVWLYLHFRRKKWVVTPPEISRTHKKSLS</sequence>
<comment type="caution">
    <text evidence="7">The sequence shown here is derived from an EMBL/GenBank/DDBJ whole genome shotgun (WGS) entry which is preliminary data.</text>
</comment>
<reference evidence="7 8" key="1">
    <citation type="submission" date="2016-09" db="EMBL/GenBank/DDBJ databases">
        <title>Draft genome sequence for the type strain of Vulcanibacillus modesticaldus BR, a strictly anaerobic, moderately thermophilic, and nitrate-reducing bacterium from deep sea-hydrothermal vents of the Mid-Atlantic Ridge.</title>
        <authorList>
            <person name="Abin C.A."/>
            <person name="Hollibaugh J.T."/>
        </authorList>
    </citation>
    <scope>NUCLEOTIDE SEQUENCE [LARGE SCALE GENOMIC DNA]</scope>
    <source>
        <strain evidence="7 8">BR</strain>
    </source>
</reference>
<protein>
    <recommendedName>
        <fullName evidence="6">Probable membrane transporter protein</fullName>
    </recommendedName>
</protein>
<feature type="transmembrane region" description="Helical" evidence="6">
    <location>
        <begin position="141"/>
        <end position="169"/>
    </location>
</feature>
<comment type="subcellular location">
    <subcellularLocation>
        <location evidence="6">Cell membrane</location>
        <topology evidence="6">Multi-pass membrane protein</topology>
    </subcellularLocation>
    <subcellularLocation>
        <location evidence="1">Membrane</location>
        <topology evidence="1">Multi-pass membrane protein</topology>
    </subcellularLocation>
</comment>
<evidence type="ECO:0000256" key="5">
    <source>
        <dbReference type="ARBA" id="ARBA00023136"/>
    </source>
</evidence>
<keyword evidence="4 6" id="KW-1133">Transmembrane helix</keyword>
<dbReference type="STRING" id="337097.BHF71_09100"/>
<name>A0A1D2YUS0_9BACI</name>
<evidence type="ECO:0000256" key="2">
    <source>
        <dbReference type="ARBA" id="ARBA00009142"/>
    </source>
</evidence>
<dbReference type="GO" id="GO:0005886">
    <property type="term" value="C:plasma membrane"/>
    <property type="evidence" value="ECO:0007669"/>
    <property type="project" value="UniProtKB-SubCell"/>
</dbReference>
<proteinExistence type="inferred from homology"/>
<feature type="transmembrane region" description="Helical" evidence="6">
    <location>
        <begin position="271"/>
        <end position="296"/>
    </location>
</feature>
<feature type="transmembrane region" description="Helical" evidence="6">
    <location>
        <begin position="77"/>
        <end position="97"/>
    </location>
</feature>
<keyword evidence="8" id="KW-1185">Reference proteome</keyword>
<dbReference type="Proteomes" id="UP000243739">
    <property type="component" value="Unassembled WGS sequence"/>
</dbReference>
<dbReference type="OrthoDB" id="9780109at2"/>
<feature type="transmembrane region" description="Helical" evidence="6">
    <location>
        <begin position="208"/>
        <end position="226"/>
    </location>
</feature>
<keyword evidence="5 6" id="KW-0472">Membrane</keyword>